<accession>A0A1B2FD16</accession>
<sequence>MQPSNTLQKSAVHTPPKRRRYSRKAIGAAAGLLLVLAGLTTWLSTRTHIVDLGNEQQLSDSGLLQDWAQGAVIVMIRHAERCDSAPGPCLDDPTGITVAGSQAATRVGQGLQQLGLDTADRYSSPKLRTRQTAHFILGQAVPSEAWLENCDSQFADEALARKRPGHNLVLITHNGCIDHFQRQLHVPGGERESGYASALFVSVDSNGKARILGRMNEPDWQRVLASAGK</sequence>
<dbReference type="SMART" id="SM00855">
    <property type="entry name" value="PGAM"/>
    <property type="match status" value="1"/>
</dbReference>
<keyword evidence="2" id="KW-1133">Transmembrane helix</keyword>
<dbReference type="AlphaFoldDB" id="A0A1B2FD16"/>
<feature type="compositionally biased region" description="Polar residues" evidence="1">
    <location>
        <begin position="1"/>
        <end position="11"/>
    </location>
</feature>
<dbReference type="EMBL" id="CP016634">
    <property type="protein sequence ID" value="ANY90098.1"/>
    <property type="molecule type" value="Genomic_DNA"/>
</dbReference>
<evidence type="ECO:0000256" key="1">
    <source>
        <dbReference type="SAM" id="MobiDB-lite"/>
    </source>
</evidence>
<evidence type="ECO:0000256" key="2">
    <source>
        <dbReference type="SAM" id="Phobius"/>
    </source>
</evidence>
<dbReference type="RefSeq" id="WP_070092216.1">
    <property type="nucleotide sequence ID" value="NZ_CP016634.1"/>
</dbReference>
<dbReference type="InterPro" id="IPR029033">
    <property type="entry name" value="His_PPase_superfam"/>
</dbReference>
<feature type="transmembrane region" description="Helical" evidence="2">
    <location>
        <begin position="25"/>
        <end position="44"/>
    </location>
</feature>
<evidence type="ECO:0000313" key="3">
    <source>
        <dbReference type="EMBL" id="ANY90098.1"/>
    </source>
</evidence>
<protein>
    <submittedName>
        <fullName evidence="3">Lipopolysaccharide core heptose(II)-phosphate phosphatase</fullName>
    </submittedName>
</protein>
<gene>
    <name evidence="3" type="primary">ais_1</name>
    <name evidence="3" type="ORF">IEC33019_4601</name>
</gene>
<reference evidence="3" key="1">
    <citation type="submission" date="2016-07" db="EMBL/GenBank/DDBJ databases">
        <title>New class B carbapenemase carried by novel plasmid in Pseudomonas putida enviromental strain in eastern Amazonia.</title>
        <authorList>
            <person name="Souza C.O."/>
            <person name="Lima K.V."/>
            <person name="Brasiliense D.M."/>
            <person name="Perez-Chaparro P.J."/>
            <person name="Mamizuka E.M."/>
            <person name="Lima M.O."/>
            <person name="Lima L.N."/>
            <person name="McCulloch J.A."/>
        </authorList>
    </citation>
    <scope>NUCLEOTIDE SEQUENCE [LARGE SCALE GENOMIC DNA]</scope>
    <source>
        <strain evidence="3">IEC33019</strain>
    </source>
</reference>
<keyword evidence="2" id="KW-0812">Transmembrane</keyword>
<dbReference type="CDD" id="cd07067">
    <property type="entry name" value="HP_PGM_like"/>
    <property type="match status" value="1"/>
</dbReference>
<dbReference type="SUPFAM" id="SSF53254">
    <property type="entry name" value="Phosphoglycerate mutase-like"/>
    <property type="match status" value="1"/>
</dbReference>
<feature type="region of interest" description="Disordered" evidence="1">
    <location>
        <begin position="1"/>
        <end position="20"/>
    </location>
</feature>
<keyword evidence="2" id="KW-0472">Membrane</keyword>
<dbReference type="InterPro" id="IPR013078">
    <property type="entry name" value="His_Pase_superF_clade-1"/>
</dbReference>
<name>A0A1B2FD16_PSEPU</name>
<dbReference type="Pfam" id="PF00300">
    <property type="entry name" value="His_Phos_1"/>
    <property type="match status" value="1"/>
</dbReference>
<organism evidence="3">
    <name type="scientific">Pseudomonas putida</name>
    <name type="common">Arthrobacter siderocapsulatus</name>
    <dbReference type="NCBI Taxonomy" id="303"/>
    <lineage>
        <taxon>Bacteria</taxon>
        <taxon>Pseudomonadati</taxon>
        <taxon>Pseudomonadota</taxon>
        <taxon>Gammaproteobacteria</taxon>
        <taxon>Pseudomonadales</taxon>
        <taxon>Pseudomonadaceae</taxon>
        <taxon>Pseudomonas</taxon>
    </lineage>
</organism>
<dbReference type="Gene3D" id="3.40.50.1240">
    <property type="entry name" value="Phosphoglycerate mutase-like"/>
    <property type="match status" value="1"/>
</dbReference>
<proteinExistence type="predicted"/>